<protein>
    <submittedName>
        <fullName evidence="2">Uncharacterized protein</fullName>
    </submittedName>
</protein>
<sequence>MKRPGSGGTSAIFLAASAMLFISGAVLLTHPPAPVSGSDPARLVAQAAAPSGSSSMITKGVLESPCENGYVYEIQTAPKDSKEPFVIKRSLNPDDPDKRWSGTVKYRRPPTTPGGKATIITLACRDKVADMIKLTRDVTNLGSGPKLSYSDFAVDFPMDPRNTDQLTSVFTPPAKDSNTAVAPAGSGDKIPVVAGELPPAGQAVPPANSELYDRNNQATINPSKDPLESSSECPTCGTGEKNAQRTPAPAGLPSPEYVAGLNSRISGVATAALEKNSDVVALGGADVVKVCVAAQNCHEVTPKTKGIESFFATGDDINGKYSKIVTDATYTAIKSQAGLGLVDRPNQDITRARTDTSVAGGDMWKKGDSTGGWQALTFNNRDPDRPLLMWTNNMLPTDKTASDIVVFKGDGTGVPVRTNGELVNPGGFVSQLEDRFTTPKTYDTLFSAVVGTNKSESDRANFKLADPASPIGERTVTVVNNDRTSLATLPEQAYSALQNWGDKVYKNDFQGQLKLASADKLSFAPSDAFPKDIGFDQRFAPAAGLTPLTPDRRYEKQEALLTAAQRYTPEYWASLREPAVIADFGKIPNDDRVKAGAYTYLQPGNQIVWINGNYKTEWLAQSFNHETLHLVEGLRRNNRFYPTDSDWGNAMFGEQYGKVYATESGVSSIASAGGYVNCTEYDRPEGFPSCYAYSGGPMEHKAEMQMLIMGNYNLAYQEAQKNPFFKKGFDLIMQSLFKASSGTMTEEYLASLRPTLTYTALPKINIPLTTRIFMGINRR</sequence>
<organism evidence="2 3">
    <name type="scientific">Candidatus Kaiserbacteria bacterium RIFCSPHIGHO2_02_FULL_55_25</name>
    <dbReference type="NCBI Taxonomy" id="1798498"/>
    <lineage>
        <taxon>Bacteria</taxon>
        <taxon>Candidatus Kaiseribacteriota</taxon>
    </lineage>
</organism>
<feature type="region of interest" description="Disordered" evidence="1">
    <location>
        <begin position="216"/>
        <end position="250"/>
    </location>
</feature>
<evidence type="ECO:0000313" key="2">
    <source>
        <dbReference type="EMBL" id="OGG69638.1"/>
    </source>
</evidence>
<gene>
    <name evidence="2" type="ORF">A3C20_03900</name>
</gene>
<proteinExistence type="predicted"/>
<comment type="caution">
    <text evidence="2">The sequence shown here is derived from an EMBL/GenBank/DDBJ whole genome shotgun (WGS) entry which is preliminary data.</text>
</comment>
<feature type="region of interest" description="Disordered" evidence="1">
    <location>
        <begin position="170"/>
        <end position="192"/>
    </location>
</feature>
<feature type="compositionally biased region" description="Polar residues" evidence="1">
    <location>
        <begin position="216"/>
        <end position="233"/>
    </location>
</feature>
<dbReference type="EMBL" id="MFLL01000010">
    <property type="protein sequence ID" value="OGG69638.1"/>
    <property type="molecule type" value="Genomic_DNA"/>
</dbReference>
<accession>A0A1F6E7I4</accession>
<feature type="compositionally biased region" description="Polar residues" evidence="1">
    <location>
        <begin position="170"/>
        <end position="180"/>
    </location>
</feature>
<dbReference type="AlphaFoldDB" id="A0A1F6E7I4"/>
<reference evidence="2 3" key="1">
    <citation type="journal article" date="2016" name="Nat. Commun.">
        <title>Thousands of microbial genomes shed light on interconnected biogeochemical processes in an aquifer system.</title>
        <authorList>
            <person name="Anantharaman K."/>
            <person name="Brown C.T."/>
            <person name="Hug L.A."/>
            <person name="Sharon I."/>
            <person name="Castelle C.J."/>
            <person name="Probst A.J."/>
            <person name="Thomas B.C."/>
            <person name="Singh A."/>
            <person name="Wilkins M.J."/>
            <person name="Karaoz U."/>
            <person name="Brodie E.L."/>
            <person name="Williams K.H."/>
            <person name="Hubbard S.S."/>
            <person name="Banfield J.F."/>
        </authorList>
    </citation>
    <scope>NUCLEOTIDE SEQUENCE [LARGE SCALE GENOMIC DNA]</scope>
</reference>
<evidence type="ECO:0000256" key="1">
    <source>
        <dbReference type="SAM" id="MobiDB-lite"/>
    </source>
</evidence>
<evidence type="ECO:0000313" key="3">
    <source>
        <dbReference type="Proteomes" id="UP000176914"/>
    </source>
</evidence>
<feature type="region of interest" description="Disordered" evidence="1">
    <location>
        <begin position="88"/>
        <end position="112"/>
    </location>
</feature>
<dbReference type="Proteomes" id="UP000176914">
    <property type="component" value="Unassembled WGS sequence"/>
</dbReference>
<feature type="compositionally biased region" description="Basic and acidic residues" evidence="1">
    <location>
        <begin position="88"/>
        <end position="100"/>
    </location>
</feature>
<name>A0A1F6E7I4_9BACT</name>